<evidence type="ECO:0000313" key="1">
    <source>
        <dbReference type="EMBL" id="BDD08908.1"/>
    </source>
</evidence>
<sequence length="177" mass="19937">MGKIKTAVIIANLCLLAGYFVYSVSAKEKILADGKLVLLRLAPRDPRSLMQGDYMRLDYELARKMRDNNNKDLPKRGWCVLRVNAEGVADSIRLFTGNKPLASDEVKVRFDGANRFRISLGAESFFFQEGRGVAYRDAKYGGLRIDKGGHSVLVGLYNEDRKKIEDTNIVLDDMNDE</sequence>
<proteinExistence type="predicted"/>
<reference evidence="1 2" key="1">
    <citation type="submission" date="2021-12" db="EMBL/GenBank/DDBJ databases">
        <title>Genome sequencing of bacteria with rrn-lacking chromosome and rrn-plasmid.</title>
        <authorList>
            <person name="Anda M."/>
            <person name="Iwasaki W."/>
        </authorList>
    </citation>
    <scope>NUCLEOTIDE SEQUENCE [LARGE SCALE GENOMIC DNA]</scope>
    <source>
        <strain evidence="1 2">DSM 100852</strain>
    </source>
</reference>
<dbReference type="RefSeq" id="WP_338394134.1">
    <property type="nucleotide sequence ID" value="NZ_AP025314.1"/>
</dbReference>
<organism evidence="1 2">
    <name type="scientific">Fulvitalea axinellae</name>
    <dbReference type="NCBI Taxonomy" id="1182444"/>
    <lineage>
        <taxon>Bacteria</taxon>
        <taxon>Pseudomonadati</taxon>
        <taxon>Bacteroidota</taxon>
        <taxon>Cytophagia</taxon>
        <taxon>Cytophagales</taxon>
        <taxon>Persicobacteraceae</taxon>
        <taxon>Fulvitalea</taxon>
    </lineage>
</organism>
<protein>
    <submittedName>
        <fullName evidence="1">Membrane protein</fullName>
    </submittedName>
</protein>
<keyword evidence="2" id="KW-1185">Reference proteome</keyword>
<dbReference type="Proteomes" id="UP001348817">
    <property type="component" value="Chromosome"/>
</dbReference>
<name>A0AAU9CFY7_9BACT</name>
<dbReference type="InterPro" id="IPR025833">
    <property type="entry name" value="GDYXXLXY"/>
</dbReference>
<dbReference type="KEGG" id="fax:FUAX_13400"/>
<dbReference type="Pfam" id="PF14345">
    <property type="entry name" value="GDYXXLXY"/>
    <property type="match status" value="1"/>
</dbReference>
<evidence type="ECO:0000313" key="2">
    <source>
        <dbReference type="Proteomes" id="UP001348817"/>
    </source>
</evidence>
<dbReference type="AlphaFoldDB" id="A0AAU9CFY7"/>
<dbReference type="EMBL" id="AP025314">
    <property type="protein sequence ID" value="BDD08908.1"/>
    <property type="molecule type" value="Genomic_DNA"/>
</dbReference>
<gene>
    <name evidence="1" type="ORF">FUAX_13400</name>
</gene>
<accession>A0AAU9CFY7</accession>